<feature type="transmembrane region" description="Helical" evidence="7">
    <location>
        <begin position="263"/>
        <end position="280"/>
    </location>
</feature>
<dbReference type="EMBL" id="FNKL01000004">
    <property type="protein sequence ID" value="SDQ98640.1"/>
    <property type="molecule type" value="Genomic_DNA"/>
</dbReference>
<dbReference type="InterPro" id="IPR052702">
    <property type="entry name" value="MscS-like_channel"/>
</dbReference>
<comment type="subcellular location">
    <subcellularLocation>
        <location evidence="1">Cell membrane</location>
        <topology evidence="1">Multi-pass membrane protein</topology>
    </subcellularLocation>
</comment>
<feature type="transmembrane region" description="Helical" evidence="7">
    <location>
        <begin position="583"/>
        <end position="604"/>
    </location>
</feature>
<dbReference type="InterPro" id="IPR006685">
    <property type="entry name" value="MscS_channel_2nd"/>
</dbReference>
<evidence type="ECO:0000256" key="6">
    <source>
        <dbReference type="ARBA" id="ARBA00023136"/>
    </source>
</evidence>
<evidence type="ECO:0000259" key="8">
    <source>
        <dbReference type="Pfam" id="PF00924"/>
    </source>
</evidence>
<evidence type="ECO:0000256" key="5">
    <source>
        <dbReference type="ARBA" id="ARBA00022989"/>
    </source>
</evidence>
<dbReference type="OrthoDB" id="9809206at2"/>
<evidence type="ECO:0000256" key="7">
    <source>
        <dbReference type="SAM" id="Phobius"/>
    </source>
</evidence>
<dbReference type="InterPro" id="IPR011066">
    <property type="entry name" value="MscS_channel_C_sf"/>
</dbReference>
<dbReference type="InterPro" id="IPR023408">
    <property type="entry name" value="MscS_beta-dom_sf"/>
</dbReference>
<keyword evidence="10" id="KW-1185">Reference proteome</keyword>
<feature type="transmembrane region" description="Helical" evidence="7">
    <location>
        <begin position="330"/>
        <end position="348"/>
    </location>
</feature>
<dbReference type="STRING" id="311333.SAMN05421664_2990"/>
<dbReference type="SUPFAM" id="SSF82861">
    <property type="entry name" value="Mechanosensitive channel protein MscS (YggB), transmembrane region"/>
    <property type="match status" value="1"/>
</dbReference>
<feature type="transmembrane region" description="Helical" evidence="7">
    <location>
        <begin position="7"/>
        <end position="26"/>
    </location>
</feature>
<accession>A0A1H1FCM1</accession>
<dbReference type="PANTHER" id="PTHR30347:SF1">
    <property type="entry name" value="MECHANOSENSITIVE CHANNEL MSCK"/>
    <property type="match status" value="1"/>
</dbReference>
<feature type="domain" description="Mechanosensitive ion channel MscS" evidence="8">
    <location>
        <begin position="625"/>
        <end position="691"/>
    </location>
</feature>
<evidence type="ECO:0000256" key="3">
    <source>
        <dbReference type="ARBA" id="ARBA00022475"/>
    </source>
</evidence>
<protein>
    <submittedName>
        <fullName evidence="9">Mechanosensitive ion channel</fullName>
    </submittedName>
</protein>
<sequence length="783" mass="90487">MKYKNYVLGVLNAKYLLFIIILFQAANNQSQAQNKNDNKYLRSSGLFSIREISDIKMKTYISHIENAFLKISEIQAEISIPENFQKTENMVSMIETLKTIDSSFKLKTPINPKDLQLYLKILKNADEQRDRIKRVNSRSDTLFRSARKSLYEIADDTILKEMADELGSKNIDKLQPLRRKWQNTDSIIAEKIKLIDEQSMQLSVINIKIKDLQRQSTERLFESNITSFKKTDLHDDNKEDQKISLSQSKISTKIVGLYIKENLFLFTVFPIITIFTVYWWTRRKIQSVKDNLYQSPFQSYLLHNILTHPFANIFFLAINLIPLLDINTPSFYHFFIVLLSVTMFFYLLHRKQRRCFIWYCIGSLLIYLAIMICNNNPSTLLYKVLLSFINVAVSILVSYVILKEELLQNFRRRYRIIAFLSIILMVFSLACILVGRMLIAYNITYATIVCILQLVTLFIVKGTFLNLLKLQMIHRRVKLHYENHVDTSRMEKNLTTPLNLVIYFFCTAGFINNLNLLVAVESIIDVLMSMPINIGSIHITAGSIIYFVFIVLLAHFLKNHIGYVFGKTGIEEEDDKFEQSSLVITRLLIICLGYVIAVAASGLPVDKITIVLGALSVGVGMGFQNIVNNFISGIILLFERPLKIGDNVQVNGRSGRVKEMGVRTSTLQTDEGAEIIIPNGTILSEDITNWSYTNNRRRIELPYNIETEIDPLQLEQSIVQIFEREDSVLPFPKPSVLFDEISNNTYKIRIHFWLKDSGNVEQIKSSIKSQLFYQLHNKNIHIR</sequence>
<feature type="transmembrane region" description="Helical" evidence="7">
    <location>
        <begin position="532"/>
        <end position="557"/>
    </location>
</feature>
<dbReference type="InterPro" id="IPR010920">
    <property type="entry name" value="LSM_dom_sf"/>
</dbReference>
<dbReference type="RefSeq" id="WP_089756511.1">
    <property type="nucleotide sequence ID" value="NZ_FNKL01000004.1"/>
</dbReference>
<keyword evidence="6 7" id="KW-0472">Membrane</keyword>
<feature type="transmembrane region" description="Helical" evidence="7">
    <location>
        <begin position="414"/>
        <end position="439"/>
    </location>
</feature>
<dbReference type="Gene3D" id="2.30.30.60">
    <property type="match status" value="1"/>
</dbReference>
<organism evidence="9 10">
    <name type="scientific">Chryseobacterium soldanellicola</name>
    <dbReference type="NCBI Taxonomy" id="311333"/>
    <lineage>
        <taxon>Bacteria</taxon>
        <taxon>Pseudomonadati</taxon>
        <taxon>Bacteroidota</taxon>
        <taxon>Flavobacteriia</taxon>
        <taxon>Flavobacteriales</taxon>
        <taxon>Weeksellaceae</taxon>
        <taxon>Chryseobacterium group</taxon>
        <taxon>Chryseobacterium</taxon>
    </lineage>
</organism>
<proteinExistence type="inferred from homology"/>
<feature type="transmembrane region" description="Helical" evidence="7">
    <location>
        <begin position="301"/>
        <end position="324"/>
    </location>
</feature>
<dbReference type="Proteomes" id="UP000199627">
    <property type="component" value="Unassembled WGS sequence"/>
</dbReference>
<evidence type="ECO:0000256" key="2">
    <source>
        <dbReference type="ARBA" id="ARBA00008017"/>
    </source>
</evidence>
<name>A0A1H1FCM1_9FLAO</name>
<dbReference type="Gene3D" id="3.30.70.100">
    <property type="match status" value="1"/>
</dbReference>
<dbReference type="Pfam" id="PF00924">
    <property type="entry name" value="MS_channel_2nd"/>
    <property type="match status" value="1"/>
</dbReference>
<dbReference type="InterPro" id="IPR011014">
    <property type="entry name" value="MscS_channel_TM-2"/>
</dbReference>
<feature type="transmembrane region" description="Helical" evidence="7">
    <location>
        <begin position="384"/>
        <end position="402"/>
    </location>
</feature>
<evidence type="ECO:0000256" key="4">
    <source>
        <dbReference type="ARBA" id="ARBA00022692"/>
    </source>
</evidence>
<keyword evidence="5 7" id="KW-1133">Transmembrane helix</keyword>
<gene>
    <name evidence="9" type="ORF">SAMN05421664_2990</name>
</gene>
<evidence type="ECO:0000256" key="1">
    <source>
        <dbReference type="ARBA" id="ARBA00004651"/>
    </source>
</evidence>
<dbReference type="GO" id="GO:0008381">
    <property type="term" value="F:mechanosensitive monoatomic ion channel activity"/>
    <property type="evidence" value="ECO:0007669"/>
    <property type="project" value="UniProtKB-ARBA"/>
</dbReference>
<comment type="similarity">
    <text evidence="2">Belongs to the MscS (TC 1.A.23) family.</text>
</comment>
<keyword evidence="4 7" id="KW-0812">Transmembrane</keyword>
<dbReference type="GO" id="GO:0005886">
    <property type="term" value="C:plasma membrane"/>
    <property type="evidence" value="ECO:0007669"/>
    <property type="project" value="UniProtKB-SubCell"/>
</dbReference>
<feature type="transmembrane region" description="Helical" evidence="7">
    <location>
        <begin position="498"/>
        <end position="520"/>
    </location>
</feature>
<feature type="transmembrane region" description="Helical" evidence="7">
    <location>
        <begin position="445"/>
        <end position="468"/>
    </location>
</feature>
<feature type="transmembrane region" description="Helical" evidence="7">
    <location>
        <begin position="610"/>
        <end position="638"/>
    </location>
</feature>
<reference evidence="10" key="1">
    <citation type="submission" date="2016-10" db="EMBL/GenBank/DDBJ databases">
        <authorList>
            <person name="Varghese N."/>
            <person name="Submissions S."/>
        </authorList>
    </citation>
    <scope>NUCLEOTIDE SEQUENCE [LARGE SCALE GENOMIC DNA]</scope>
    <source>
        <strain evidence="10">DSM 17072</strain>
    </source>
</reference>
<evidence type="ECO:0000313" key="10">
    <source>
        <dbReference type="Proteomes" id="UP000199627"/>
    </source>
</evidence>
<evidence type="ECO:0000313" key="9">
    <source>
        <dbReference type="EMBL" id="SDQ98640.1"/>
    </source>
</evidence>
<keyword evidence="3" id="KW-1003">Cell membrane</keyword>
<dbReference type="SUPFAM" id="SSF82689">
    <property type="entry name" value="Mechanosensitive channel protein MscS (YggB), C-terminal domain"/>
    <property type="match status" value="1"/>
</dbReference>
<dbReference type="AlphaFoldDB" id="A0A1H1FCM1"/>
<dbReference type="PANTHER" id="PTHR30347">
    <property type="entry name" value="POTASSIUM CHANNEL RELATED"/>
    <property type="match status" value="1"/>
</dbReference>
<feature type="transmembrane region" description="Helical" evidence="7">
    <location>
        <begin position="355"/>
        <end position="372"/>
    </location>
</feature>
<dbReference type="SUPFAM" id="SSF50182">
    <property type="entry name" value="Sm-like ribonucleoproteins"/>
    <property type="match status" value="1"/>
</dbReference>
<dbReference type="Gene3D" id="1.10.287.1260">
    <property type="match status" value="1"/>
</dbReference>